<dbReference type="UniPathway" id="UPA00248">
    <property type="reaction ID" value="UER00314"/>
</dbReference>
<dbReference type="PANTHER" id="PTHR43317:SF1">
    <property type="entry name" value="THERMOSPERMINE SYNTHASE ACAULIS5"/>
    <property type="match status" value="1"/>
</dbReference>
<evidence type="ECO:0000256" key="2">
    <source>
        <dbReference type="ARBA" id="ARBA00022679"/>
    </source>
</evidence>
<sequence>MVGLSQLYWIAIGAFLVLIVETLAWFYWRYWGAGSIRDYVSEEEEPDGDYTIVRRIKTPFQRIALVEHQGQLLIYGNGDVMFGTTEDDDIYAEALIHIPMSVAGKREHILIIGGGGGITTREALRYPEVKEITTVDIDPMMMDFGKNLEALVKFNEGSLHHPKVRTVVEDGRKYIENTTMKWDVIFVDIPEPSEECPELSKLFSWEFYRFLKERLEPDGVINISCPSLAQIPEYFWSVQATLMAAGFYVLPYHFDAIVEYGDDYGFCMATNRPVSPDDISIPIPTRFLSQERLKDMFHIPYNYSKYWSNYKIQTDSNLVLAKIVDDAWGDE</sequence>
<dbReference type="eggNOG" id="COG4262">
    <property type="taxonomic scope" value="Bacteria"/>
</dbReference>
<dbReference type="EC" id="2.5.1.16" evidence="4"/>
<evidence type="ECO:0000259" key="6">
    <source>
        <dbReference type="PROSITE" id="PS51006"/>
    </source>
</evidence>
<feature type="active site" description="Proton acceptor" evidence="4 5">
    <location>
        <position position="188"/>
    </location>
</feature>
<dbReference type="GO" id="GO:0010487">
    <property type="term" value="F:thermospermine synthase activity"/>
    <property type="evidence" value="ECO:0007669"/>
    <property type="project" value="UniProtKB-ARBA"/>
</dbReference>
<dbReference type="EMBL" id="LQYS01000114">
    <property type="protein sequence ID" value="KYD07769.1"/>
    <property type="molecule type" value="Genomic_DNA"/>
</dbReference>
<keyword evidence="4" id="KW-0472">Membrane</keyword>
<dbReference type="PATRIC" id="fig|81408.3.peg.1069"/>
<dbReference type="GO" id="GO:0004766">
    <property type="term" value="F:spermidine synthase activity"/>
    <property type="evidence" value="ECO:0007669"/>
    <property type="project" value="UniProtKB-UniRule"/>
</dbReference>
<dbReference type="AlphaFoldDB" id="A0A150L6T6"/>
<dbReference type="PANTHER" id="PTHR43317">
    <property type="entry name" value="THERMOSPERMINE SYNTHASE ACAULIS5"/>
    <property type="match status" value="1"/>
</dbReference>
<feature type="binding site" evidence="4">
    <location>
        <position position="61"/>
    </location>
    <ligand>
        <name>S-methyl-5'-thioadenosine</name>
        <dbReference type="ChEBI" id="CHEBI:17509"/>
    </ligand>
</feature>
<evidence type="ECO:0000256" key="4">
    <source>
        <dbReference type="HAMAP-Rule" id="MF_00198"/>
    </source>
</evidence>
<comment type="subunit">
    <text evidence="4">Homodimer or homotetramer.</text>
</comment>
<feature type="binding site" evidence="4">
    <location>
        <position position="197"/>
    </location>
    <ligand>
        <name>S-methyl-5'-thioadenosine</name>
        <dbReference type="ChEBI" id="CHEBI:17509"/>
    </ligand>
</feature>
<organism evidence="7 8">
    <name type="scientific">Saccharococcus caldoxylosilyticus</name>
    <dbReference type="NCBI Taxonomy" id="81408"/>
    <lineage>
        <taxon>Bacteria</taxon>
        <taxon>Bacillati</taxon>
        <taxon>Bacillota</taxon>
        <taxon>Bacilli</taxon>
        <taxon>Bacillales</taxon>
        <taxon>Anoxybacillaceae</taxon>
        <taxon>Saccharococcus</taxon>
    </lineage>
</organism>
<keyword evidence="4" id="KW-1133">Transmembrane helix</keyword>
<comment type="caution">
    <text evidence="4">Lacks conserved residue(s) required for the propagation of feature annotation.</text>
</comment>
<comment type="subcellular location">
    <subcellularLocation>
        <location evidence="4">Cell membrane</location>
        <topology evidence="4">Single-pass membrane protein</topology>
    </subcellularLocation>
</comment>
<reference evidence="7 8" key="1">
    <citation type="submission" date="2016-01" db="EMBL/GenBank/DDBJ databases">
        <title>Draft Genome Sequences of Seven Thermophilic Sporeformers Isolated from Foods.</title>
        <authorList>
            <person name="Berendsen E.M."/>
            <person name="Wells-Bennik M.H."/>
            <person name="Krawcyk A.O."/>
            <person name="De Jong A."/>
            <person name="Holsappel S."/>
            <person name="Eijlander R.T."/>
            <person name="Kuipers O.P."/>
        </authorList>
    </citation>
    <scope>NUCLEOTIDE SEQUENCE [LARGE SCALE GENOMIC DNA]</scope>
    <source>
        <strain evidence="7 8">B4119</strain>
    </source>
</reference>
<dbReference type="GO" id="GO:0005886">
    <property type="term" value="C:plasma membrane"/>
    <property type="evidence" value="ECO:0007669"/>
    <property type="project" value="UniProtKB-SubCell"/>
</dbReference>
<gene>
    <name evidence="4" type="primary">speE</name>
    <name evidence="7" type="ORF">B4119_3520</name>
</gene>
<comment type="catalytic activity">
    <reaction evidence="4">
        <text>S-adenosyl 3-(methylsulfanyl)propylamine + putrescine = S-methyl-5'-thioadenosine + spermidine + H(+)</text>
        <dbReference type="Rhea" id="RHEA:12721"/>
        <dbReference type="ChEBI" id="CHEBI:15378"/>
        <dbReference type="ChEBI" id="CHEBI:17509"/>
        <dbReference type="ChEBI" id="CHEBI:57443"/>
        <dbReference type="ChEBI" id="CHEBI:57834"/>
        <dbReference type="ChEBI" id="CHEBI:326268"/>
        <dbReference type="EC" id="2.5.1.16"/>
    </reaction>
</comment>
<dbReference type="CDD" id="cd02440">
    <property type="entry name" value="AdoMet_MTases"/>
    <property type="match status" value="1"/>
</dbReference>
<comment type="pathway">
    <text evidence="4">Amine and polyamine biosynthesis; spermidine biosynthesis; spermidine from putrescine: step 1/1.</text>
</comment>
<dbReference type="Pfam" id="PF01564">
    <property type="entry name" value="Spermine_synth"/>
    <property type="match status" value="1"/>
</dbReference>
<protein>
    <recommendedName>
        <fullName evidence="4">Polyamine aminopropyltransferase</fullName>
    </recommendedName>
    <alternativeName>
        <fullName evidence="4">Putrescine aminopropyltransferase</fullName>
        <shortName evidence="4">PAPT</shortName>
    </alternativeName>
    <alternativeName>
        <fullName evidence="4">Spermidine synthase</fullName>
        <shortName evidence="4">SPDS</shortName>
        <shortName evidence="4">SPDSY</shortName>
        <ecNumber evidence="4">2.5.1.16</ecNumber>
    </alternativeName>
</protein>
<dbReference type="GO" id="GO:0008295">
    <property type="term" value="P:spermidine biosynthetic process"/>
    <property type="evidence" value="ECO:0007669"/>
    <property type="project" value="UniProtKB-UniRule"/>
</dbReference>
<name>A0A150L6T6_9BACL</name>
<feature type="domain" description="PABS" evidence="6">
    <location>
        <begin position="33"/>
        <end position="271"/>
    </location>
</feature>
<dbReference type="InterPro" id="IPR029063">
    <property type="entry name" value="SAM-dependent_MTases_sf"/>
</dbReference>
<evidence type="ECO:0000256" key="3">
    <source>
        <dbReference type="ARBA" id="ARBA00023115"/>
    </source>
</evidence>
<evidence type="ECO:0000313" key="7">
    <source>
        <dbReference type="EMBL" id="KYD07769.1"/>
    </source>
</evidence>
<feature type="transmembrane region" description="Helical" evidence="4">
    <location>
        <begin position="6"/>
        <end position="28"/>
    </location>
</feature>
<evidence type="ECO:0000256" key="5">
    <source>
        <dbReference type="PROSITE-ProRule" id="PRU00354"/>
    </source>
</evidence>
<evidence type="ECO:0000313" key="8">
    <source>
        <dbReference type="Proteomes" id="UP000075455"/>
    </source>
</evidence>
<dbReference type="Proteomes" id="UP000075455">
    <property type="component" value="Unassembled WGS sequence"/>
</dbReference>
<dbReference type="Gene3D" id="3.40.50.150">
    <property type="entry name" value="Vaccinia Virus protein VP39"/>
    <property type="match status" value="1"/>
</dbReference>
<dbReference type="PROSITE" id="PS51006">
    <property type="entry name" value="PABS_2"/>
    <property type="match status" value="1"/>
</dbReference>
<dbReference type="RefSeq" id="WP_061580128.1">
    <property type="nucleotide sequence ID" value="NZ_LQYS01000114.1"/>
</dbReference>
<dbReference type="InterPro" id="IPR001045">
    <property type="entry name" value="Spermi_synthase"/>
</dbReference>
<keyword evidence="4" id="KW-0745">Spermidine biosynthesis</keyword>
<comment type="similarity">
    <text evidence="1 4">Belongs to the spermidine/spermine synthase family.</text>
</comment>
<comment type="function">
    <text evidence="4">Catalyzes the irreversible transfer of a propylamine group from the amino donor S-adenosylmethioninamine (decarboxy-AdoMet) to putrescine (1,4-diaminobutane) to yield spermidine.</text>
</comment>
<accession>A0A150L6T6</accession>
<keyword evidence="2 4" id="KW-0808">Transferase</keyword>
<feature type="binding site" evidence="4">
    <location>
        <begin position="170"/>
        <end position="171"/>
    </location>
    <ligand>
        <name>S-methyl-5'-thioadenosine</name>
        <dbReference type="ChEBI" id="CHEBI:17509"/>
    </ligand>
</feature>
<keyword evidence="3 4" id="KW-0620">Polyamine biosynthesis</keyword>
<keyword evidence="4" id="KW-0963">Cytoplasm</keyword>
<evidence type="ECO:0000256" key="1">
    <source>
        <dbReference type="ARBA" id="ARBA00007867"/>
    </source>
</evidence>
<feature type="binding site" evidence="4">
    <location>
        <position position="136"/>
    </location>
    <ligand>
        <name>S-methyl-5'-thioadenosine</name>
        <dbReference type="ChEBI" id="CHEBI:17509"/>
    </ligand>
</feature>
<keyword evidence="4" id="KW-0812">Transmembrane</keyword>
<comment type="caution">
    <text evidence="7">The sequence shown here is derived from an EMBL/GenBank/DDBJ whole genome shotgun (WGS) entry which is preliminary data.</text>
</comment>
<dbReference type="SUPFAM" id="SSF53335">
    <property type="entry name" value="S-adenosyl-L-methionine-dependent methyltransferases"/>
    <property type="match status" value="1"/>
</dbReference>
<dbReference type="InterPro" id="IPR030374">
    <property type="entry name" value="PABS"/>
</dbReference>
<dbReference type="HAMAP" id="MF_00198">
    <property type="entry name" value="Spermidine_synth"/>
    <property type="match status" value="1"/>
</dbReference>
<dbReference type="STRING" id="81408.B4119_3520"/>
<proteinExistence type="inferred from homology"/>